<reference evidence="1 3" key="1">
    <citation type="submission" date="2020-12" db="EMBL/GenBank/DDBJ databases">
        <title>Complete genome sequence of Mycobacterium heckeshornense JCM 15655T, closely related to a pathogenic non-tuberculous mycobacterial species Mycobacterium xenopi.</title>
        <authorList>
            <person name="Yoshida M."/>
            <person name="Fukano H."/>
            <person name="Asakura T."/>
            <person name="Suzuki M."/>
            <person name="Hoshino Y."/>
        </authorList>
    </citation>
    <scope>NUCLEOTIDE SEQUENCE [LARGE SCALE GENOMIC DNA]</scope>
    <source>
        <strain evidence="1 3">JCM 15655</strain>
    </source>
</reference>
<proteinExistence type="predicted"/>
<dbReference type="RefSeq" id="WP_201399564.1">
    <property type="nucleotide sequence ID" value="NZ_AP024237.1"/>
</dbReference>
<dbReference type="Proteomes" id="UP000595446">
    <property type="component" value="Chromosome"/>
</dbReference>
<evidence type="ECO:0000313" key="2">
    <source>
        <dbReference type="EMBL" id="BCO36442.1"/>
    </source>
</evidence>
<dbReference type="EMBL" id="AP024237">
    <property type="protein sequence ID" value="BCO36442.1"/>
    <property type="molecule type" value="Genomic_DNA"/>
</dbReference>
<gene>
    <name evidence="1" type="ORF">MHEC_27750</name>
    <name evidence="2" type="ORF">MHEC_28750</name>
</gene>
<keyword evidence="3" id="KW-1185">Reference proteome</keyword>
<protein>
    <submittedName>
        <fullName evidence="1">Uncharacterized protein</fullName>
    </submittedName>
</protein>
<accession>A0A7R7GUS3</accession>
<name>A0A7R7GUS3_9MYCO</name>
<dbReference type="EMBL" id="AP024237">
    <property type="protein sequence ID" value="BCO36342.1"/>
    <property type="molecule type" value="Genomic_DNA"/>
</dbReference>
<evidence type="ECO:0000313" key="3">
    <source>
        <dbReference type="Proteomes" id="UP000595446"/>
    </source>
</evidence>
<sequence length="149" mass="16538">MHINAFVPTRGVVLENDAVNAVGVPQVEIHLPPLQDKQVHQSTAPILLCVSTENGTEHDPQLFVIVHDAGGQKRGRLEQIWMWDDVPDRPLKWRVFNLMLPFLIYGGGTYTFGVYAGPDDQPDQALASFLIPIILDAPGQLPQGQWPPQ</sequence>
<dbReference type="AlphaFoldDB" id="A0A7R7GUS3"/>
<organism evidence="1 3">
    <name type="scientific">Mycobacterium heckeshornense</name>
    <dbReference type="NCBI Taxonomy" id="110505"/>
    <lineage>
        <taxon>Bacteria</taxon>
        <taxon>Bacillati</taxon>
        <taxon>Actinomycetota</taxon>
        <taxon>Actinomycetes</taxon>
        <taxon>Mycobacteriales</taxon>
        <taxon>Mycobacteriaceae</taxon>
        <taxon>Mycobacterium</taxon>
    </lineage>
</organism>
<evidence type="ECO:0000313" key="1">
    <source>
        <dbReference type="EMBL" id="BCO36342.1"/>
    </source>
</evidence>